<dbReference type="AlphaFoldDB" id="A0A2X0QYV3"/>
<protein>
    <submittedName>
        <fullName evidence="1">Uncharacterized protein</fullName>
    </submittedName>
</protein>
<organism evidence="1">
    <name type="scientific">Candidatus Nitrotoga fabula</name>
    <dbReference type="NCBI Taxonomy" id="2182327"/>
    <lineage>
        <taxon>Bacteria</taxon>
        <taxon>Pseudomonadati</taxon>
        <taxon>Pseudomonadota</taxon>
        <taxon>Betaproteobacteria</taxon>
        <taxon>Nitrosomonadales</taxon>
        <taxon>Gallionellaceae</taxon>
        <taxon>Candidatus Nitrotoga</taxon>
    </lineage>
</organism>
<sequence length="47" mass="5226">MSDAETCLALLGLYFLHSDAIKYNIKNAGVFVKWYGSGKSRVAWPGF</sequence>
<gene>
    <name evidence="1" type="ORF">NITFAB_2370</name>
</gene>
<reference evidence="1" key="1">
    <citation type="submission" date="2018-05" db="EMBL/GenBank/DDBJ databases">
        <authorList>
            <person name="Lanie J.A."/>
            <person name="Ng W.-L."/>
            <person name="Kazmierczak K.M."/>
            <person name="Andrzejewski T.M."/>
            <person name="Davidsen T.M."/>
            <person name="Wayne K.J."/>
            <person name="Tettelin H."/>
            <person name="Glass J.I."/>
            <person name="Rusch D."/>
            <person name="Podicherti R."/>
            <person name="Tsui H.-C.T."/>
            <person name="Winkler M.E."/>
        </authorList>
    </citation>
    <scope>NUCLEOTIDE SEQUENCE</scope>
    <source>
        <strain evidence="1">KNB</strain>
    </source>
</reference>
<proteinExistence type="predicted"/>
<dbReference type="EMBL" id="LS423452">
    <property type="protein sequence ID" value="SPS06777.1"/>
    <property type="molecule type" value="Genomic_DNA"/>
</dbReference>
<evidence type="ECO:0000313" key="1">
    <source>
        <dbReference type="EMBL" id="SPS06777.1"/>
    </source>
</evidence>
<name>A0A2X0QYV3_9PROT</name>
<accession>A0A2X0QYV3</accession>